<dbReference type="OrthoDB" id="10473288at2759"/>
<proteinExistence type="predicted"/>
<reference evidence="2 3" key="1">
    <citation type="submission" date="2015-01" db="EMBL/GenBank/DDBJ databases">
        <title>Evolution of Trichinella species and genotypes.</title>
        <authorList>
            <person name="Korhonen P.K."/>
            <person name="Edoardo P."/>
            <person name="Giuseppe L.R."/>
            <person name="Gasser R.B."/>
        </authorList>
    </citation>
    <scope>NUCLEOTIDE SEQUENCE [LARGE SCALE GENOMIC DNA]</scope>
    <source>
        <strain evidence="2">ISS1029</strain>
    </source>
</reference>
<feature type="region of interest" description="Disordered" evidence="1">
    <location>
        <begin position="1"/>
        <end position="48"/>
    </location>
</feature>
<sequence>MPQATLKSNRTPPRCSDCHAEFFPVAPPSPSPLAGRDGQPGGSASGPAAFWSVLPRWRRSGTPDNSPLRPPAAGAGKTVGVLTSTSSLLPGDRPSDGCGRRAGLLGYFFEEPPAAPFLLPYLRLPTHNTGFRLAAPACPVVTRGFRTCDSPPVVLRASSSSPTTPKFFGALGQRPATPGSGRSAPVSWPPLARLRLDSWLCSACRLVGTEHQRS</sequence>
<keyword evidence="3" id="KW-1185">Reference proteome</keyword>
<evidence type="ECO:0000313" key="2">
    <source>
        <dbReference type="EMBL" id="KRZ05781.1"/>
    </source>
</evidence>
<dbReference type="AlphaFoldDB" id="A0A0V1H615"/>
<evidence type="ECO:0000313" key="3">
    <source>
        <dbReference type="Proteomes" id="UP000055024"/>
    </source>
</evidence>
<dbReference type="Proteomes" id="UP000055024">
    <property type="component" value="Unassembled WGS sequence"/>
</dbReference>
<gene>
    <name evidence="2" type="ORF">T11_17647</name>
</gene>
<protein>
    <submittedName>
        <fullName evidence="2">Uncharacterized protein</fullName>
    </submittedName>
</protein>
<feature type="compositionally biased region" description="Polar residues" evidence="1">
    <location>
        <begin position="1"/>
        <end position="11"/>
    </location>
</feature>
<comment type="caution">
    <text evidence="2">The sequence shown here is derived from an EMBL/GenBank/DDBJ whole genome shotgun (WGS) entry which is preliminary data.</text>
</comment>
<accession>A0A0V1H615</accession>
<dbReference type="EMBL" id="JYDP01000131">
    <property type="protein sequence ID" value="KRZ05781.1"/>
    <property type="molecule type" value="Genomic_DNA"/>
</dbReference>
<name>A0A0V1H615_9BILA</name>
<evidence type="ECO:0000256" key="1">
    <source>
        <dbReference type="SAM" id="MobiDB-lite"/>
    </source>
</evidence>
<organism evidence="2 3">
    <name type="scientific">Trichinella zimbabwensis</name>
    <dbReference type="NCBI Taxonomy" id="268475"/>
    <lineage>
        <taxon>Eukaryota</taxon>
        <taxon>Metazoa</taxon>
        <taxon>Ecdysozoa</taxon>
        <taxon>Nematoda</taxon>
        <taxon>Enoplea</taxon>
        <taxon>Dorylaimia</taxon>
        <taxon>Trichinellida</taxon>
        <taxon>Trichinellidae</taxon>
        <taxon>Trichinella</taxon>
    </lineage>
</organism>